<dbReference type="InterPro" id="IPR036259">
    <property type="entry name" value="MFS_trans_sf"/>
</dbReference>
<dbReference type="GeneID" id="112273227"/>
<dbReference type="Gramene" id="Pp3c20_2290V3.2">
    <property type="protein sequence ID" value="PAC:32947174.CDS.1"/>
    <property type="gene ID" value="Pp3c20_2290"/>
</dbReference>
<evidence type="ECO:0000259" key="7">
    <source>
        <dbReference type="Pfam" id="PF23262"/>
    </source>
</evidence>
<feature type="transmembrane region" description="Helical" evidence="5">
    <location>
        <begin position="255"/>
        <end position="273"/>
    </location>
</feature>
<feature type="transmembrane region" description="Helical" evidence="5">
    <location>
        <begin position="155"/>
        <end position="178"/>
    </location>
</feature>
<sequence length="632" mass="68965">MAATAGAGSCSDGRFSQTLLQVFRGRWFVIAVGILVMITSAGAYSFGLYSQKLKSVLNINQEQMNLVANFKDLGVNLGIPAGLLYDFWSPGGVLLVGSVQGTLGYTLSWLALTKRISPSLWQMCLFLFIGANSQPMFNTAVLVQAVKMFPSSRGIIISLMKGYIGISGAILIQVFVAIEGSKNPEAFLLLLVWLPSTVALVSIFFIRSNVKPFQGLPDSKYFYAYLALGFALAFYLMGVNVASNLTKMSKNAERLVGAGMLVLLVIPLLIITYSSEIHGKQSLNAVEGQDDVEAADNEQKKVVSEPLSTVGDVMLQESNGLQSRQELHTGNQIVDEGKLAADLYASGAGKELEDNSSLGADTDREQIHTKKAWPKRGEDHTIREALTSLDFWILFVATIFGVGSGLTATDNMGQLGLSLGYPPTNVKTFVSLLSIWNSIGRWVGGFLSDYLLFRYGFPRTQFYTIALLMMAVAYVLLAVNVPACLYYGSILLGMSFGTLFPVYTTIVAEEFGLKRFATLYNCLNISSSVGNYILSGPVAGKFYDAEARKQADRLNLGGNSVLICDGSVCFRRTCFTLMGVSIGAATLAGLLWYRTKHFYTEMHKDFQKSKSCELAQRANHEDSWVGSSEKRN</sequence>
<dbReference type="EnsemblPlants" id="Pp3c20_2290V3.2">
    <property type="protein sequence ID" value="PAC:32947174.CDS.1"/>
    <property type="gene ID" value="Pp3c20_2290"/>
</dbReference>
<dbReference type="STRING" id="3218.A0A2K1ITQ4"/>
<dbReference type="Pfam" id="PF06813">
    <property type="entry name" value="Nodulin-like"/>
    <property type="match status" value="1"/>
</dbReference>
<feature type="transmembrane region" description="Helical" evidence="5">
    <location>
        <begin position="27"/>
        <end position="49"/>
    </location>
</feature>
<proteinExistence type="predicted"/>
<dbReference type="RefSeq" id="XP_024357484.1">
    <property type="nucleotide sequence ID" value="XM_024501716.2"/>
</dbReference>
<keyword evidence="10" id="KW-1185">Reference proteome</keyword>
<dbReference type="PANTHER" id="PTHR21576:SF84">
    <property type="entry name" value="FAMILY PROTEIN, PUTATIVE, EXPRESSED-RELATED"/>
    <property type="match status" value="1"/>
</dbReference>
<feature type="transmembrane region" description="Helical" evidence="5">
    <location>
        <begin position="87"/>
        <end position="108"/>
    </location>
</feature>
<dbReference type="EMBL" id="ABEU02000020">
    <property type="protein sequence ID" value="PNR32651.1"/>
    <property type="molecule type" value="Genomic_DNA"/>
</dbReference>
<reference evidence="8 10" key="1">
    <citation type="journal article" date="2008" name="Science">
        <title>The Physcomitrella genome reveals evolutionary insights into the conquest of land by plants.</title>
        <authorList>
            <person name="Rensing S."/>
            <person name="Lang D."/>
            <person name="Zimmer A."/>
            <person name="Terry A."/>
            <person name="Salamov A."/>
            <person name="Shapiro H."/>
            <person name="Nishiyama T."/>
            <person name="Perroud P.-F."/>
            <person name="Lindquist E."/>
            <person name="Kamisugi Y."/>
            <person name="Tanahashi T."/>
            <person name="Sakakibara K."/>
            <person name="Fujita T."/>
            <person name="Oishi K."/>
            <person name="Shin-I T."/>
            <person name="Kuroki Y."/>
            <person name="Toyoda A."/>
            <person name="Suzuki Y."/>
            <person name="Hashimoto A."/>
            <person name="Yamaguchi K."/>
            <person name="Sugano A."/>
            <person name="Kohara Y."/>
            <person name="Fujiyama A."/>
            <person name="Anterola A."/>
            <person name="Aoki S."/>
            <person name="Ashton N."/>
            <person name="Barbazuk W.B."/>
            <person name="Barker E."/>
            <person name="Bennetzen J."/>
            <person name="Bezanilla M."/>
            <person name="Blankenship R."/>
            <person name="Cho S.H."/>
            <person name="Dutcher S."/>
            <person name="Estelle M."/>
            <person name="Fawcett J.A."/>
            <person name="Gundlach H."/>
            <person name="Hanada K."/>
            <person name="Heyl A."/>
            <person name="Hicks K.A."/>
            <person name="Hugh J."/>
            <person name="Lohr M."/>
            <person name="Mayer K."/>
            <person name="Melkozernov A."/>
            <person name="Murata T."/>
            <person name="Nelson D."/>
            <person name="Pils B."/>
            <person name="Prigge M."/>
            <person name="Reiss B."/>
            <person name="Renner T."/>
            <person name="Rombauts S."/>
            <person name="Rushton P."/>
            <person name="Sanderfoot A."/>
            <person name="Schween G."/>
            <person name="Shiu S.-H."/>
            <person name="Stueber K."/>
            <person name="Theodoulou F.L."/>
            <person name="Tu H."/>
            <person name="Van de Peer Y."/>
            <person name="Verrier P.J."/>
            <person name="Waters E."/>
            <person name="Wood A."/>
            <person name="Yang L."/>
            <person name="Cove D."/>
            <person name="Cuming A."/>
            <person name="Hasebe M."/>
            <person name="Lucas S."/>
            <person name="Mishler D.B."/>
            <person name="Reski R."/>
            <person name="Grigoriev I."/>
            <person name="Quatrano R.S."/>
            <person name="Boore J.L."/>
        </authorList>
    </citation>
    <scope>NUCLEOTIDE SEQUENCE [LARGE SCALE GENOMIC DNA]</scope>
    <source>
        <strain evidence="9 10">cv. Gransden 2004</strain>
    </source>
</reference>
<evidence type="ECO:0000313" key="10">
    <source>
        <dbReference type="Proteomes" id="UP000006727"/>
    </source>
</evidence>
<evidence type="ECO:0000256" key="4">
    <source>
        <dbReference type="ARBA" id="ARBA00023136"/>
    </source>
</evidence>
<dbReference type="Gene3D" id="1.20.1250.20">
    <property type="entry name" value="MFS general substrate transporter like domains"/>
    <property type="match status" value="2"/>
</dbReference>
<dbReference type="PANTHER" id="PTHR21576">
    <property type="entry name" value="UNCHARACTERIZED NODULIN-LIKE PROTEIN"/>
    <property type="match status" value="1"/>
</dbReference>
<evidence type="ECO:0000259" key="6">
    <source>
        <dbReference type="Pfam" id="PF06813"/>
    </source>
</evidence>
<feature type="transmembrane region" description="Helical" evidence="5">
    <location>
        <begin position="190"/>
        <end position="210"/>
    </location>
</feature>
<feature type="domain" description="NFD4 C-terminal" evidence="7">
    <location>
        <begin position="382"/>
        <end position="599"/>
    </location>
</feature>
<dbReference type="OMA" id="CACIFAG"/>
<feature type="transmembrane region" description="Helical" evidence="5">
    <location>
        <begin position="391"/>
        <end position="409"/>
    </location>
</feature>
<evidence type="ECO:0000256" key="1">
    <source>
        <dbReference type="ARBA" id="ARBA00004141"/>
    </source>
</evidence>
<dbReference type="Pfam" id="PF23262">
    <property type="entry name" value="NFD4_C"/>
    <property type="match status" value="1"/>
</dbReference>
<keyword evidence="4 5" id="KW-0472">Membrane</keyword>
<protein>
    <submittedName>
        <fullName evidence="8 9">Uncharacterized protein</fullName>
    </submittedName>
</protein>
<feature type="transmembrane region" description="Helical" evidence="5">
    <location>
        <begin position="575"/>
        <end position="593"/>
    </location>
</feature>
<feature type="domain" description="Nodulin-like" evidence="6">
    <location>
        <begin position="26"/>
        <end position="270"/>
    </location>
</feature>
<feature type="transmembrane region" description="Helical" evidence="5">
    <location>
        <begin position="460"/>
        <end position="479"/>
    </location>
</feature>
<feature type="transmembrane region" description="Helical" evidence="5">
    <location>
        <begin position="485"/>
        <end position="506"/>
    </location>
</feature>
<gene>
    <name evidence="9" type="primary">LOC112273227</name>
    <name evidence="8" type="ORF">PHYPA_024593</name>
</gene>
<dbReference type="InterPro" id="IPR010658">
    <property type="entry name" value="Nodulin-like"/>
</dbReference>
<feature type="transmembrane region" description="Helical" evidence="5">
    <location>
        <begin position="120"/>
        <end position="143"/>
    </location>
</feature>
<evidence type="ECO:0000256" key="3">
    <source>
        <dbReference type="ARBA" id="ARBA00022989"/>
    </source>
</evidence>
<dbReference type="SUPFAM" id="SSF103473">
    <property type="entry name" value="MFS general substrate transporter"/>
    <property type="match status" value="1"/>
</dbReference>
<evidence type="ECO:0000256" key="2">
    <source>
        <dbReference type="ARBA" id="ARBA00022692"/>
    </source>
</evidence>
<dbReference type="Gramene" id="Pp3c20_2290V3.1">
    <property type="protein sequence ID" value="PAC:32947173.CDS.1"/>
    <property type="gene ID" value="Pp3c20_2290"/>
</dbReference>
<dbReference type="EnsemblPlants" id="Pp3c20_2290V3.1">
    <property type="protein sequence ID" value="PAC:32947173.CDS.1"/>
    <property type="gene ID" value="Pp3c20_2290"/>
</dbReference>
<comment type="subcellular location">
    <subcellularLocation>
        <location evidence="1">Membrane</location>
        <topology evidence="1">Multi-pass membrane protein</topology>
    </subcellularLocation>
</comment>
<keyword evidence="3 5" id="KW-1133">Transmembrane helix</keyword>
<keyword evidence="2 5" id="KW-0812">Transmembrane</keyword>
<evidence type="ECO:0000313" key="9">
    <source>
        <dbReference type="EnsemblPlants" id="PAC:32947173.CDS.1"/>
    </source>
</evidence>
<evidence type="ECO:0000313" key="8">
    <source>
        <dbReference type="EMBL" id="PNR32651.1"/>
    </source>
</evidence>
<dbReference type="InterPro" id="IPR056555">
    <property type="entry name" value="NFD4_C"/>
</dbReference>
<dbReference type="AlphaFoldDB" id="A0A2K1ITQ4"/>
<reference evidence="9" key="3">
    <citation type="submission" date="2020-12" db="UniProtKB">
        <authorList>
            <consortium name="EnsemblPlants"/>
        </authorList>
    </citation>
    <scope>IDENTIFICATION</scope>
</reference>
<dbReference type="GO" id="GO:0016020">
    <property type="term" value="C:membrane"/>
    <property type="evidence" value="ECO:0000318"/>
    <property type="project" value="GO_Central"/>
</dbReference>
<name>A0A2K1ITQ4_PHYPA</name>
<dbReference type="Proteomes" id="UP000006727">
    <property type="component" value="Chromosome 20"/>
</dbReference>
<organism evidence="8">
    <name type="scientific">Physcomitrium patens</name>
    <name type="common">Spreading-leaved earth moss</name>
    <name type="synonym">Physcomitrella patens</name>
    <dbReference type="NCBI Taxonomy" id="3218"/>
    <lineage>
        <taxon>Eukaryota</taxon>
        <taxon>Viridiplantae</taxon>
        <taxon>Streptophyta</taxon>
        <taxon>Embryophyta</taxon>
        <taxon>Bryophyta</taxon>
        <taxon>Bryophytina</taxon>
        <taxon>Bryopsida</taxon>
        <taxon>Funariidae</taxon>
        <taxon>Funariales</taxon>
        <taxon>Funariaceae</taxon>
        <taxon>Physcomitrium</taxon>
    </lineage>
</organism>
<feature type="transmembrane region" description="Helical" evidence="5">
    <location>
        <begin position="222"/>
        <end position="243"/>
    </location>
</feature>
<accession>A0A2K1ITQ4</accession>
<reference evidence="8 10" key="2">
    <citation type="journal article" date="2018" name="Plant J.">
        <title>The Physcomitrella patens chromosome-scale assembly reveals moss genome structure and evolution.</title>
        <authorList>
            <person name="Lang D."/>
            <person name="Ullrich K.K."/>
            <person name="Murat F."/>
            <person name="Fuchs J."/>
            <person name="Jenkins J."/>
            <person name="Haas F.B."/>
            <person name="Piednoel M."/>
            <person name="Gundlach H."/>
            <person name="Van Bel M."/>
            <person name="Meyberg R."/>
            <person name="Vives C."/>
            <person name="Morata J."/>
            <person name="Symeonidi A."/>
            <person name="Hiss M."/>
            <person name="Muchero W."/>
            <person name="Kamisugi Y."/>
            <person name="Saleh O."/>
            <person name="Blanc G."/>
            <person name="Decker E.L."/>
            <person name="van Gessel N."/>
            <person name="Grimwood J."/>
            <person name="Hayes R.D."/>
            <person name="Graham S.W."/>
            <person name="Gunter L.E."/>
            <person name="McDaniel S.F."/>
            <person name="Hoernstein S.N.W."/>
            <person name="Larsson A."/>
            <person name="Li F.W."/>
            <person name="Perroud P.F."/>
            <person name="Phillips J."/>
            <person name="Ranjan P."/>
            <person name="Rokshar D.S."/>
            <person name="Rothfels C.J."/>
            <person name="Schneider L."/>
            <person name="Shu S."/>
            <person name="Stevenson D.W."/>
            <person name="Thummler F."/>
            <person name="Tillich M."/>
            <person name="Villarreal Aguilar J.C."/>
            <person name="Widiez T."/>
            <person name="Wong G.K."/>
            <person name="Wymore A."/>
            <person name="Zhang Y."/>
            <person name="Zimmer A.D."/>
            <person name="Quatrano R.S."/>
            <person name="Mayer K.F.X."/>
            <person name="Goodstein D."/>
            <person name="Casacuberta J.M."/>
            <person name="Vandepoele K."/>
            <person name="Reski R."/>
            <person name="Cuming A.C."/>
            <person name="Tuskan G.A."/>
            <person name="Maumus F."/>
            <person name="Salse J."/>
            <person name="Schmutz J."/>
            <person name="Rensing S.A."/>
        </authorList>
    </citation>
    <scope>NUCLEOTIDE SEQUENCE [LARGE SCALE GENOMIC DNA]</scope>
    <source>
        <strain evidence="9 10">cv. Gransden 2004</strain>
    </source>
</reference>
<evidence type="ECO:0000256" key="5">
    <source>
        <dbReference type="SAM" id="Phobius"/>
    </source>
</evidence>
<dbReference type="PaxDb" id="3218-PP1S152_106V6.1"/>
<dbReference type="OrthoDB" id="410267at2759"/>